<name>A0AAW0PUC4_9GOBI</name>
<evidence type="ECO:0000313" key="4">
    <source>
        <dbReference type="Proteomes" id="UP001460270"/>
    </source>
</evidence>
<keyword evidence="4" id="KW-1185">Reference proteome</keyword>
<evidence type="ECO:0000259" key="2">
    <source>
        <dbReference type="Pfam" id="PF13843"/>
    </source>
</evidence>
<reference evidence="4" key="1">
    <citation type="submission" date="2024-04" db="EMBL/GenBank/DDBJ databases">
        <title>Salinicola lusitanus LLJ914,a marine bacterium isolated from the Okinawa Trough.</title>
        <authorList>
            <person name="Li J."/>
        </authorList>
    </citation>
    <scope>NUCLEOTIDE SEQUENCE [LARGE SCALE GENOMIC DNA]</scope>
</reference>
<gene>
    <name evidence="3" type="ORF">WMY93_002159</name>
</gene>
<comment type="caution">
    <text evidence="3">The sequence shown here is derived from an EMBL/GenBank/DDBJ whole genome shotgun (WGS) entry which is preliminary data.</text>
</comment>
<dbReference type="PANTHER" id="PTHR47272">
    <property type="entry name" value="DDE_TNP_1_7 DOMAIN-CONTAINING PROTEIN"/>
    <property type="match status" value="1"/>
</dbReference>
<sequence>MDIKTFYESKNEHGSEVPSDSEDSELEDESDSGEEWLPESGLTLSVVTRMFWSKASRVHQVADTMSLNRWEAIKKALHFNDNEAIPAGSPDPLYKIRPLVDHLISKLQSIPMSEKLAVDEQIVPFKGKNKNKQYLPAKPKKWGYKILILASSEGIPHNFEIYTGRIVQLLELVDIVLCSNLMRSCRGSCPCSCHLTQIRELGLQHFRASLRAEIPSRAAFKYVFLSRSSELHRFRENMNAASRTELGNTPVSSSPIHFTDVTC</sequence>
<protein>
    <recommendedName>
        <fullName evidence="2">PiggyBac transposable element-derived protein domain-containing protein</fullName>
    </recommendedName>
</protein>
<organism evidence="3 4">
    <name type="scientific">Mugilogobius chulae</name>
    <name type="common">yellowstripe goby</name>
    <dbReference type="NCBI Taxonomy" id="88201"/>
    <lineage>
        <taxon>Eukaryota</taxon>
        <taxon>Metazoa</taxon>
        <taxon>Chordata</taxon>
        <taxon>Craniata</taxon>
        <taxon>Vertebrata</taxon>
        <taxon>Euteleostomi</taxon>
        <taxon>Actinopterygii</taxon>
        <taxon>Neopterygii</taxon>
        <taxon>Teleostei</taxon>
        <taxon>Neoteleostei</taxon>
        <taxon>Acanthomorphata</taxon>
        <taxon>Gobiaria</taxon>
        <taxon>Gobiiformes</taxon>
        <taxon>Gobioidei</taxon>
        <taxon>Gobiidae</taxon>
        <taxon>Gobionellinae</taxon>
        <taxon>Mugilogobius</taxon>
    </lineage>
</organism>
<evidence type="ECO:0000256" key="1">
    <source>
        <dbReference type="SAM" id="MobiDB-lite"/>
    </source>
</evidence>
<dbReference type="PANTHER" id="PTHR47272:SF1">
    <property type="entry name" value="PIGGYBAC TRANSPOSABLE ELEMENT-DERIVED PROTEIN 3-LIKE"/>
    <property type="match status" value="1"/>
</dbReference>
<feature type="compositionally biased region" description="Basic and acidic residues" evidence="1">
    <location>
        <begin position="1"/>
        <end position="15"/>
    </location>
</feature>
<dbReference type="InterPro" id="IPR029526">
    <property type="entry name" value="PGBD"/>
</dbReference>
<proteinExistence type="predicted"/>
<feature type="compositionally biased region" description="Acidic residues" evidence="1">
    <location>
        <begin position="19"/>
        <end position="36"/>
    </location>
</feature>
<feature type="region of interest" description="Disordered" evidence="1">
    <location>
        <begin position="1"/>
        <end position="36"/>
    </location>
</feature>
<dbReference type="AlphaFoldDB" id="A0AAW0PUC4"/>
<dbReference type="EMBL" id="JBBPFD010000002">
    <property type="protein sequence ID" value="KAK7938833.1"/>
    <property type="molecule type" value="Genomic_DNA"/>
</dbReference>
<accession>A0AAW0PUC4</accession>
<feature type="domain" description="PiggyBac transposable element-derived protein" evidence="2">
    <location>
        <begin position="49"/>
        <end position="167"/>
    </location>
</feature>
<dbReference type="Pfam" id="PF13843">
    <property type="entry name" value="DDE_Tnp_1_7"/>
    <property type="match status" value="1"/>
</dbReference>
<dbReference type="Proteomes" id="UP001460270">
    <property type="component" value="Unassembled WGS sequence"/>
</dbReference>
<evidence type="ECO:0000313" key="3">
    <source>
        <dbReference type="EMBL" id="KAK7938833.1"/>
    </source>
</evidence>